<evidence type="ECO:0000256" key="1">
    <source>
        <dbReference type="SAM" id="Coils"/>
    </source>
</evidence>
<sequence length="345" mass="40451">MAKQSNEDGNPKLYLSHSDTVSNQGTYRLNFLQEVLKEQQTVNTRISETYENMKNQLDDSFSDMSKLVKKAAGKQNNHIEHLTAKLEKQDAYMISFLEMMNQREKENDTLNKRLAALEEINKAIMETLENEEPVNQKILEQVSFQEAATQALCRKFDKFDAFTEEAVSNFKAQEEMKTELSKKLDVQEVFHNTVMERIEQQFSAFSEEKAENYGIQEQMKEEINKNFSLQEVYHKKVMERLEQQFAAFSEEAEKKLITQEQMKEELNMKLGVQEQASKSIMERLNRQEAITEKISRQLDNLKSVVYERASHLSERFEKSFKQLAKPVHSFFVHQEEKARGNNDKE</sequence>
<dbReference type="OrthoDB" id="2927922at2"/>
<organism evidence="2 3">
    <name type="scientific">Cytobacillus firmus</name>
    <name type="common">Bacillus firmus</name>
    <dbReference type="NCBI Taxonomy" id="1399"/>
    <lineage>
        <taxon>Bacteria</taxon>
        <taxon>Bacillati</taxon>
        <taxon>Bacillota</taxon>
        <taxon>Bacilli</taxon>
        <taxon>Bacillales</taxon>
        <taxon>Bacillaceae</taxon>
        <taxon>Cytobacillus</taxon>
    </lineage>
</organism>
<protein>
    <submittedName>
        <fullName evidence="2">Uncharacterized protein</fullName>
    </submittedName>
</protein>
<keyword evidence="1" id="KW-0175">Coiled coil</keyword>
<name>A0A366K3Q8_CYTFI</name>
<comment type="caution">
    <text evidence="2">The sequence shown here is derived from an EMBL/GenBank/DDBJ whole genome shotgun (WGS) entry which is preliminary data.</text>
</comment>
<evidence type="ECO:0000313" key="2">
    <source>
        <dbReference type="EMBL" id="RBP96355.1"/>
    </source>
</evidence>
<evidence type="ECO:0000313" key="3">
    <source>
        <dbReference type="Proteomes" id="UP000252731"/>
    </source>
</evidence>
<dbReference type="AlphaFoldDB" id="A0A366K3Q8"/>
<keyword evidence="3" id="KW-1185">Reference proteome</keyword>
<gene>
    <name evidence="2" type="ORF">DFO70_101160</name>
</gene>
<feature type="coiled-coil region" evidence="1">
    <location>
        <begin position="238"/>
        <end position="269"/>
    </location>
</feature>
<reference evidence="2 3" key="1">
    <citation type="submission" date="2018-06" db="EMBL/GenBank/DDBJ databases">
        <title>Freshwater and sediment microbial communities from various areas in North America, analyzing microbe dynamics in response to fracking.</title>
        <authorList>
            <person name="Lamendella R."/>
        </authorList>
    </citation>
    <scope>NUCLEOTIDE SEQUENCE [LARGE SCALE GENOMIC DNA]</scope>
    <source>
        <strain evidence="2 3">14_TX</strain>
    </source>
</reference>
<accession>A0A366K3Q8</accession>
<feature type="coiled-coil region" evidence="1">
    <location>
        <begin position="100"/>
        <end position="127"/>
    </location>
</feature>
<dbReference type="EMBL" id="QNSF01000001">
    <property type="protein sequence ID" value="RBP96355.1"/>
    <property type="molecule type" value="Genomic_DNA"/>
</dbReference>
<dbReference type="Proteomes" id="UP000252731">
    <property type="component" value="Unassembled WGS sequence"/>
</dbReference>
<proteinExistence type="predicted"/>
<dbReference type="RefSeq" id="WP_113880899.1">
    <property type="nucleotide sequence ID" value="NZ_QNSF01000001.1"/>
</dbReference>